<evidence type="ECO:0000256" key="1">
    <source>
        <dbReference type="SAM" id="Phobius"/>
    </source>
</evidence>
<evidence type="ECO:0000259" key="2">
    <source>
        <dbReference type="Pfam" id="PF04024"/>
    </source>
</evidence>
<keyword evidence="1" id="KW-0812">Transmembrane</keyword>
<gene>
    <name evidence="3" type="ORF">G7077_06595</name>
</gene>
<feature type="transmembrane region" description="Helical" evidence="1">
    <location>
        <begin position="30"/>
        <end position="53"/>
    </location>
</feature>
<proteinExistence type="predicted"/>
<evidence type="ECO:0000313" key="3">
    <source>
        <dbReference type="EMBL" id="QIK78611.1"/>
    </source>
</evidence>
<dbReference type="KEGG" id="spii:G7077_06595"/>
<keyword evidence="1" id="KW-0472">Membrane</keyword>
<evidence type="ECO:0000313" key="4">
    <source>
        <dbReference type="Proteomes" id="UP000503222"/>
    </source>
</evidence>
<feature type="domain" description="Phage shock protein PspC N-terminal" evidence="2">
    <location>
        <begin position="4"/>
        <end position="57"/>
    </location>
</feature>
<name>A0A6G7YPE8_9SPHN</name>
<keyword evidence="4" id="KW-1185">Reference proteome</keyword>
<reference evidence="3 4" key="1">
    <citation type="submission" date="2020-03" db="EMBL/GenBank/DDBJ databases">
        <title>Sphingomonas sp. nov., isolated from fish.</title>
        <authorList>
            <person name="Hyun D.-W."/>
            <person name="Bae J.-W."/>
        </authorList>
    </citation>
    <scope>NUCLEOTIDE SEQUENCE [LARGE SCALE GENOMIC DNA]</scope>
    <source>
        <strain evidence="3 4">HDW15B</strain>
    </source>
</reference>
<keyword evidence="1" id="KW-1133">Transmembrane helix</keyword>
<organism evidence="3 4">
    <name type="scientific">Sphingomonas piscis</name>
    <dbReference type="NCBI Taxonomy" id="2714943"/>
    <lineage>
        <taxon>Bacteria</taxon>
        <taxon>Pseudomonadati</taxon>
        <taxon>Pseudomonadota</taxon>
        <taxon>Alphaproteobacteria</taxon>
        <taxon>Sphingomonadales</taxon>
        <taxon>Sphingomonadaceae</taxon>
        <taxon>Sphingomonas</taxon>
    </lineage>
</organism>
<dbReference type="EMBL" id="CP049869">
    <property type="protein sequence ID" value="QIK78611.1"/>
    <property type="molecule type" value="Genomic_DNA"/>
</dbReference>
<dbReference type="Proteomes" id="UP000503222">
    <property type="component" value="Chromosome"/>
</dbReference>
<dbReference type="RefSeq" id="WP_166411004.1">
    <property type="nucleotide sequence ID" value="NZ_CP049869.1"/>
</dbReference>
<dbReference type="InterPro" id="IPR007168">
    <property type="entry name" value="Phageshock_PspC_N"/>
</dbReference>
<dbReference type="AlphaFoldDB" id="A0A6G7YPE8"/>
<protein>
    <submittedName>
        <fullName evidence="3">PspC domain-containing protein</fullName>
    </submittedName>
</protein>
<accession>A0A6G7YPE8</accession>
<dbReference type="Pfam" id="PF04024">
    <property type="entry name" value="PspC"/>
    <property type="match status" value="1"/>
</dbReference>
<sequence length="61" mass="6586">MTSRFLLNKRDGKIMGVAAGLADLTNVDPLLIRLGLVVLAFATFPVVPILYVLTGWLASSR</sequence>